<dbReference type="RefSeq" id="XP_028873467.1">
    <property type="nucleotide sequence ID" value="XM_029017669.1"/>
</dbReference>
<dbReference type="SUPFAM" id="SSF63411">
    <property type="entry name" value="LuxS/MPP-like metallohydrolase"/>
    <property type="match status" value="1"/>
</dbReference>
<dbReference type="Gene3D" id="3.30.830.10">
    <property type="entry name" value="Metalloenzyme, LuxS/M16 peptidase-like"/>
    <property type="match status" value="1"/>
</dbReference>
<evidence type="ECO:0000313" key="4">
    <source>
        <dbReference type="Proteomes" id="UP000186176"/>
    </source>
</evidence>
<gene>
    <name evidence="3" type="ORF">cubi_00656</name>
</gene>
<dbReference type="PANTHER" id="PTHR43690">
    <property type="entry name" value="NARDILYSIN"/>
    <property type="match status" value="1"/>
</dbReference>
<dbReference type="Pfam" id="PF05193">
    <property type="entry name" value="Peptidase_M16_C"/>
    <property type="match status" value="1"/>
</dbReference>
<evidence type="ECO:0000313" key="3">
    <source>
        <dbReference type="EMBL" id="OII71848.1"/>
    </source>
</evidence>
<reference evidence="3 4" key="1">
    <citation type="submission" date="2016-10" db="EMBL/GenBank/DDBJ databases">
        <title>Reductive evolution of mitochondrial metabolism and differential evolution of invasion-related proteins in Cryptosporidium.</title>
        <authorList>
            <person name="Liu S."/>
            <person name="Roellig D.M."/>
            <person name="Guo Y."/>
            <person name="Li N."/>
            <person name="Frace M.A."/>
            <person name="Tang K."/>
            <person name="Zhang L."/>
            <person name="Feng Y."/>
            <person name="Xiao L."/>
        </authorList>
    </citation>
    <scope>NUCLEOTIDE SEQUENCE [LARGE SCALE GENOMIC DNA]</scope>
    <source>
        <strain evidence="3">39726</strain>
    </source>
</reference>
<dbReference type="OrthoDB" id="952271at2759"/>
<comment type="caution">
    <text evidence="3">The sequence shown here is derived from an EMBL/GenBank/DDBJ whole genome shotgun (WGS) entry which is preliminary data.</text>
</comment>
<keyword evidence="4" id="KW-1185">Reference proteome</keyword>
<dbReference type="VEuPathDB" id="CryptoDB:cubi_00656"/>
<dbReference type="InterPro" id="IPR050626">
    <property type="entry name" value="Peptidase_M16"/>
</dbReference>
<dbReference type="AlphaFoldDB" id="A0A1J4MC83"/>
<protein>
    <recommendedName>
        <fullName evidence="2">Peptidase M16 C-terminal domain-containing protein</fullName>
    </recommendedName>
</protein>
<evidence type="ECO:0000259" key="2">
    <source>
        <dbReference type="Pfam" id="PF05193"/>
    </source>
</evidence>
<dbReference type="PANTHER" id="PTHR43690:SF33">
    <property type="entry name" value="STROMAL PROCESSING PEPTIDASE, CHLOROPLASTIC"/>
    <property type="match status" value="1"/>
</dbReference>
<dbReference type="InterPro" id="IPR007863">
    <property type="entry name" value="Peptidase_M16_C"/>
</dbReference>
<feature type="domain" description="Peptidase M16 C-terminal" evidence="2">
    <location>
        <begin position="207"/>
        <end position="420"/>
    </location>
</feature>
<name>A0A1J4MC83_9CRYT</name>
<dbReference type="Proteomes" id="UP000186176">
    <property type="component" value="Unassembled WGS sequence"/>
</dbReference>
<proteinExistence type="predicted"/>
<organism evidence="3 4">
    <name type="scientific">Cryptosporidium ubiquitum</name>
    <dbReference type="NCBI Taxonomy" id="857276"/>
    <lineage>
        <taxon>Eukaryota</taxon>
        <taxon>Sar</taxon>
        <taxon>Alveolata</taxon>
        <taxon>Apicomplexa</taxon>
        <taxon>Conoidasida</taxon>
        <taxon>Coccidia</taxon>
        <taxon>Eucoccidiorida</taxon>
        <taxon>Eimeriorina</taxon>
        <taxon>Cryptosporidiidae</taxon>
        <taxon>Cryptosporidium</taxon>
    </lineage>
</organism>
<accession>A0A1J4MC83</accession>
<evidence type="ECO:0000256" key="1">
    <source>
        <dbReference type="SAM" id="MobiDB-lite"/>
    </source>
</evidence>
<sequence length="682" mass="78421">MKVHGNDLELITSILSENPLIHRPDIVFGKLSDGLDYCIFNSESQKNSFHLNLVLNVGSIHEEESEKGIANFVQQLILTELNRELLKIRTEHVTNITSSTDFHCTIFNIYNEIENSQLNDSELRATFFDALEIFLLTIYKFREKLSSSSSLFTEKIEEIKNKVFDAIEESNNSIANYIEKQIFSQFHRNTLLPKRWPIGEKSSIENITVSGLLKFIDRWYLPNNMCMFVVGDIPASNELLVTHLSSFVAGINISSLDERISGLKSINETSSFHNIFCVRDRIGHKTIHDKLNIMDELRDSDFRREVIVQHPNIDQISISIGLKLDICPLIDEGEIFMNAVDTIISNTIHTKLLNALSKLECEESTSISWDFYNSSRENCGWNTFSIVANEKDWKTAFRLGIQQILSICNTKMPIEEFEEIVLITISDYKKSAEEESSDDPKLVLDGLVDDWLCGSIPLSKKQEYQLFCKVVDRINPLIIQYRCRALFGHILNYFEKQYKFNEGLSFKGCIFVSKPLDNFSQNSDFDQENSINMSNNMQKNQETESNFIKSLLEEYKSCIDEKRESSVELVHDYSQDQAIFEKNGFEIERMSENFEFGILDALKASTYISIDKIFDSMRTNFSLFIGNLMNPNESIENLNGNYSIKELDSLAERIKLNPNNIQNHSNEQKNLDLPNDICDLGP</sequence>
<dbReference type="EMBL" id="LRBP01000027">
    <property type="protein sequence ID" value="OII71848.1"/>
    <property type="molecule type" value="Genomic_DNA"/>
</dbReference>
<dbReference type="InterPro" id="IPR011249">
    <property type="entry name" value="Metalloenz_LuxS/M16"/>
</dbReference>
<feature type="region of interest" description="Disordered" evidence="1">
    <location>
        <begin position="660"/>
        <end position="682"/>
    </location>
</feature>
<dbReference type="GeneID" id="39977448"/>
<dbReference type="GO" id="GO:0046872">
    <property type="term" value="F:metal ion binding"/>
    <property type="evidence" value="ECO:0007669"/>
    <property type="project" value="InterPro"/>
</dbReference>